<feature type="compositionally biased region" description="Low complexity" evidence="1">
    <location>
        <begin position="1269"/>
        <end position="1286"/>
    </location>
</feature>
<dbReference type="Proteomes" id="UP000054558">
    <property type="component" value="Unassembled WGS sequence"/>
</dbReference>
<feature type="region of interest" description="Disordered" evidence="1">
    <location>
        <begin position="123"/>
        <end position="308"/>
    </location>
</feature>
<feature type="compositionally biased region" description="Basic and acidic residues" evidence="1">
    <location>
        <begin position="1365"/>
        <end position="1379"/>
    </location>
</feature>
<gene>
    <name evidence="2" type="ORF">KFL_000010040</name>
</gene>
<protein>
    <submittedName>
        <fullName evidence="2">Uncharacterized protein</fullName>
    </submittedName>
</protein>
<evidence type="ECO:0000256" key="1">
    <source>
        <dbReference type="SAM" id="MobiDB-lite"/>
    </source>
</evidence>
<feature type="compositionally biased region" description="Basic and acidic residues" evidence="1">
    <location>
        <begin position="1416"/>
        <end position="1425"/>
    </location>
</feature>
<evidence type="ECO:0000313" key="2">
    <source>
        <dbReference type="EMBL" id="GAQ77555.1"/>
    </source>
</evidence>
<evidence type="ECO:0000313" key="3">
    <source>
        <dbReference type="Proteomes" id="UP000054558"/>
    </source>
</evidence>
<proteinExistence type="predicted"/>
<feature type="region of interest" description="Disordered" evidence="1">
    <location>
        <begin position="1264"/>
        <end position="1497"/>
    </location>
</feature>
<sequence length="1685" mass="182203">MGRGKKPKREAAQVDPEDLPLGTRKPRSKLKRGDRGNEEAESAHAEGGKGVSEVNPAAMPSVVAEAESNFEGGVGEQRAEAAAAEGGSGDRAAAGIAAEDQPVGLEVLDSGAGARLEVASAPTEVGGGAAADVSGVNPENPPTKNPPAVSELSALDAVTGATQKAHDPELGKKEDKAEAEGTGEGVTKEPPEVQVEGLQGRSSLEGVESSAVDIEKKRSEVSAAQERKSGEVSAEMREEVGGGAEQDKAPPKETPPIAKPPEKGGAKKAGTSGKGDAAGKSEAADGGEKEAPTGAVGSGDFFGPSGKINPERMEYIRKLAQEFKEGKGGEEAKGLNAEEFRKLTDLVSVHQVARRMTSLMEATAAYPKDWDGRGKLHFDIPMCMLQNGNDAEKFGVVHPEVDANGRPKAVRITERMTTPAQVRTGERIWVEGHIKERGDVTAVIRPFGKDVLITEEDKAAMSVEDRADLEKFEKTVGQMCKSEDAGVKAKGEWLKANVVGRWLFLVDGNSRLEGYKRGRAKDKADTGKTTKDIFFQTFLVGLTADNMDDVAAMSRQINDNNIEFNSKKTVAQEVYACYQLNDKTEEEMEKIVSGAMLTLYGEHTGKWTKLRAELKEQGVNYPGIVFAVGLKPSLGLLLMDKSTLSLPAEKVGELGSARSVWALKRVHCANLSKEKRGFWEPIWQRWVMLEQPELVVPDIDVLDVLSMKHLPVSWDAVVVLLCELDGESFKHITGLDRSRSNLKSWVKWMGVLFAVCEAVVTQLMDFGFYEKPKTRKRGDSPALAKDYLHFAGAYDPYEFGKAILWMQTPDGPAGRPFWWAASVSAFSGNIKPAALASLRDRMTLSYFRTVLPSRTFEVTPDQLQTLVALQNLPKLVIQQFVVIPVPELRHALITRAGFVKPAGTMFKNEDRDYVADEQVMEAVMGCRWEVDCDEATPTIRVWDRGAEPRTLAKKEKLPAAPYLSASVVESIVNPPRSLELWDRKIVLQIRPDSRLAVMAVRTDTAHQGVVGEKFPPISAITDRLGWVTSSSQEFDLTERPVHLVMYLAACAREVVGDARALESSVRAATQLMSDLLRFDGTVGIAVLPGDTPLDWIAPGLQIVARRVICLVPKKLEGFGKFEKWGDSGTMYQVVYLTPVGSELELPDQSKQYGFGLTHKKFKHAGTFTTSPCTADPESWPLETINSILEGAVPSATGSAVAVVLGEENGYTTAALLRRNMLVVSVLSRRLHVWMGSKGRRIRSTPTDMTFAERAMAYRAGQKLPDEFDPLPAAPAETTTAPSSKTAGTATSRKGKEKVASTGEKQVTEKKTGPSAAGKGGKSGKVAGGKKGAAGAASGSGKKDAASGAAAAAKKEPAKRKGPVAAEKEGEKAEGSEPKEKKQRKRKEKGGTAEGTAEGGGEGPAEDTKTKGRKRKSEGEGGGEKKERKKRNKGGEKGGEGPAEGGEGGQSAVSDEATESSQRAPLSGSIMSSPARSIAEPPVTLSESSDSEDSDDIVVRSSEGTVDLRNYKRFAISGDNMNCFFMTAFVVATLNGEPLGGGEELAAQLRAGRLPIDLEKEGLKVRATIVAYLRDHKNRPIPPQLITSSRPPSKRRPLPTWEKLYQALRDEDDLTEFDTYVDRMSRSGCWGGDFEQRVVWAMGHKVTVAKGENRRKMRIYQPQMEFVQLRENEAVWYHVRSVITMC</sequence>
<feature type="region of interest" description="Disordered" evidence="1">
    <location>
        <begin position="1"/>
        <end position="87"/>
    </location>
</feature>
<feature type="compositionally biased region" description="Gly residues" evidence="1">
    <location>
        <begin position="1439"/>
        <end position="1448"/>
    </location>
</feature>
<dbReference type="EMBL" id="DF236950">
    <property type="protein sequence ID" value="GAQ77555.1"/>
    <property type="molecule type" value="Genomic_DNA"/>
</dbReference>
<dbReference type="CDD" id="cd22744">
    <property type="entry name" value="OTU"/>
    <property type="match status" value="1"/>
</dbReference>
<feature type="compositionally biased region" description="Polar residues" evidence="1">
    <location>
        <begin position="1458"/>
        <end position="1474"/>
    </location>
</feature>
<keyword evidence="3" id="KW-1185">Reference proteome</keyword>
<organism evidence="2 3">
    <name type="scientific">Klebsormidium nitens</name>
    <name type="common">Green alga</name>
    <name type="synonym">Ulothrix nitens</name>
    <dbReference type="NCBI Taxonomy" id="105231"/>
    <lineage>
        <taxon>Eukaryota</taxon>
        <taxon>Viridiplantae</taxon>
        <taxon>Streptophyta</taxon>
        <taxon>Klebsormidiophyceae</taxon>
        <taxon>Klebsormidiales</taxon>
        <taxon>Klebsormidiaceae</taxon>
        <taxon>Klebsormidium</taxon>
    </lineage>
</organism>
<feature type="compositionally biased region" description="Low complexity" evidence="1">
    <location>
        <begin position="1332"/>
        <end position="1351"/>
    </location>
</feature>
<accession>A0A0U9HQ80</accession>
<feature type="compositionally biased region" description="Basic and acidic residues" evidence="1">
    <location>
        <begin position="277"/>
        <end position="291"/>
    </location>
</feature>
<name>A0A0U9HQ80_KLENI</name>
<feature type="compositionally biased region" description="Basic and acidic residues" evidence="1">
    <location>
        <begin position="213"/>
        <end position="251"/>
    </location>
</feature>
<feature type="compositionally biased region" description="Basic and acidic residues" evidence="1">
    <location>
        <begin position="164"/>
        <end position="179"/>
    </location>
</feature>
<feature type="compositionally biased region" description="Gly residues" evidence="1">
    <location>
        <begin position="1317"/>
        <end position="1331"/>
    </location>
</feature>
<reference evidence="2 3" key="1">
    <citation type="journal article" date="2014" name="Nat. Commun.">
        <title>Klebsormidium flaccidum genome reveals primary factors for plant terrestrial adaptation.</title>
        <authorList>
            <person name="Hori K."/>
            <person name="Maruyama F."/>
            <person name="Fujisawa T."/>
            <person name="Togashi T."/>
            <person name="Yamamoto N."/>
            <person name="Seo M."/>
            <person name="Sato S."/>
            <person name="Yamada T."/>
            <person name="Mori H."/>
            <person name="Tajima N."/>
            <person name="Moriyama T."/>
            <person name="Ikeuchi M."/>
            <person name="Watanabe M."/>
            <person name="Wada H."/>
            <person name="Kobayashi K."/>
            <person name="Saito M."/>
            <person name="Masuda T."/>
            <person name="Sasaki-Sekimoto Y."/>
            <person name="Mashiguchi K."/>
            <person name="Awai K."/>
            <person name="Shimojima M."/>
            <person name="Masuda S."/>
            <person name="Iwai M."/>
            <person name="Nobusawa T."/>
            <person name="Narise T."/>
            <person name="Kondo S."/>
            <person name="Saito H."/>
            <person name="Sato R."/>
            <person name="Murakawa M."/>
            <person name="Ihara Y."/>
            <person name="Oshima-Yamada Y."/>
            <person name="Ohtaka K."/>
            <person name="Satoh M."/>
            <person name="Sonobe K."/>
            <person name="Ishii M."/>
            <person name="Ohtani R."/>
            <person name="Kanamori-Sato M."/>
            <person name="Honoki R."/>
            <person name="Miyazaki D."/>
            <person name="Mochizuki H."/>
            <person name="Umetsu J."/>
            <person name="Higashi K."/>
            <person name="Shibata D."/>
            <person name="Kamiya Y."/>
            <person name="Sato N."/>
            <person name="Nakamura Y."/>
            <person name="Tabata S."/>
            <person name="Ida S."/>
            <person name="Kurokawa K."/>
            <person name="Ohta H."/>
        </authorList>
    </citation>
    <scope>NUCLEOTIDE SEQUENCE [LARGE SCALE GENOMIC DNA]</scope>
    <source>
        <strain evidence="2 3">NIES-2285</strain>
    </source>
</reference>
<feature type="compositionally biased region" description="Basic and acidic residues" evidence="1">
    <location>
        <begin position="31"/>
        <end position="47"/>
    </location>
</feature>